<name>Q6MK35_BDEBA</name>
<dbReference type="Proteomes" id="UP000008080">
    <property type="component" value="Chromosome"/>
</dbReference>
<dbReference type="AlphaFoldDB" id="Q6MK35"/>
<dbReference type="HOGENOM" id="CLU_926421_0_0_7"/>
<gene>
    <name evidence="1" type="ordered locus">Bd2578</name>
</gene>
<dbReference type="KEGG" id="bba:Bd2578"/>
<proteinExistence type="predicted"/>
<keyword evidence="2" id="KW-1185">Reference proteome</keyword>
<reference evidence="1 2" key="1">
    <citation type="journal article" date="2004" name="Science">
        <title>A predator unmasked: life cycle of Bdellovibrio bacteriovorus from a genomic perspective.</title>
        <authorList>
            <person name="Rendulic S."/>
            <person name="Jagtap P."/>
            <person name="Rosinus A."/>
            <person name="Eppinger M."/>
            <person name="Baar C."/>
            <person name="Lanz C."/>
            <person name="Keller H."/>
            <person name="Lambert C."/>
            <person name="Evans K.J."/>
            <person name="Goesmann A."/>
            <person name="Meyer F."/>
            <person name="Sockett R.E."/>
            <person name="Schuster S.C."/>
        </authorList>
    </citation>
    <scope>NUCLEOTIDE SEQUENCE [LARGE SCALE GENOMIC DNA]</scope>
    <source>
        <strain evidence="2">ATCC 15356 / DSM 50701 / NCIMB 9529 / HD100</strain>
    </source>
</reference>
<organism evidence="1 2">
    <name type="scientific">Bdellovibrio bacteriovorus (strain ATCC 15356 / DSM 50701 / NCIMB 9529 / HD100)</name>
    <dbReference type="NCBI Taxonomy" id="264462"/>
    <lineage>
        <taxon>Bacteria</taxon>
        <taxon>Pseudomonadati</taxon>
        <taxon>Bdellovibrionota</taxon>
        <taxon>Bdellovibrionia</taxon>
        <taxon>Bdellovibrionales</taxon>
        <taxon>Pseudobdellovibrionaceae</taxon>
        <taxon>Bdellovibrio</taxon>
    </lineage>
</organism>
<sequence length="300" mass="34708">MLLLKGMNLKCPYCHLQRDPKDANRTIRRLGRYYRKSDGQTLTRLWCVRCGKSFSAATQSRLKGQKKRHLNKLIRDLLTGEMSQREIARVLKINRKTVVRKFRFAAAQAKEQLKKHNQKFAPSVEVEFDDLETFEHTKCKPLSVTLMVEYSTRRILGFEVAQMPAKGRIAAYSRKKYGPRKDFRPQARAKLFTEVRQFIHPNAIIRSDSNPAYPGDVQKYFPKAIHTTVLGGRGAVVGQGELKKLRWDPIFSLNHTFAMMRANINRLIRKTWCTTKKPDQLAGHIAIYALEHNRRIAATQ</sequence>
<dbReference type="EMBL" id="BX842653">
    <property type="protein sequence ID" value="CAE80374.1"/>
    <property type="molecule type" value="Genomic_DNA"/>
</dbReference>
<evidence type="ECO:0000313" key="2">
    <source>
        <dbReference type="Proteomes" id="UP000008080"/>
    </source>
</evidence>
<protein>
    <submittedName>
        <fullName evidence="1">Putative transposase</fullName>
    </submittedName>
</protein>
<accession>Q6MK35</accession>
<dbReference type="eggNOG" id="COG3677">
    <property type="taxonomic scope" value="Bacteria"/>
</dbReference>
<evidence type="ECO:0000313" key="1">
    <source>
        <dbReference type="EMBL" id="CAE80374.1"/>
    </source>
</evidence>